<feature type="transmembrane region" description="Helical" evidence="1">
    <location>
        <begin position="40"/>
        <end position="58"/>
    </location>
</feature>
<sequence length="498" mass="54906">MPMFPLAFTTIAILLPTLLHRWEHVGVSPHLPPKQWARGLWSVVLSLILSFVAALFALSIGRGHLINVIPFAAVLVLLFPWPLTRLVLIPLGWWRAAYNMAQLSGWVWRGDVSGGQLVAGAWAVLRQRHPSPSAIVWLSARRDEIEPLGAPGVLGSALLADAVGDHAAARRLMQIVADFDDDHRPPLTRYLANEWLVADAASRGAWADVELRGRSPHRRSRASKLLGDVAARLIGYPPVPGNFVLVVRWLLAPSRVRTFALVWRALLEPPVQAVPEVRRPSTAPAITLEGPALLAAHSGAIACGRIPTTELQQLGRGWDHMLSDPGVRSQTARRALALRAGDPDLVLERLGRQVEADLSALARAGAVPLAELEVHSKTLRRVARELRHALLDELAIMSEGLEARVRARRQLAPLDELREFLALREHYERVCELGGPELVRIAFSQIHDPLCNLAVWLWDERGETGIATAMFRWLGHEAVMAGDEQAAELQRRNVACGR</sequence>
<dbReference type="OrthoDB" id="5510598at2"/>
<organism evidence="2 3">
    <name type="scientific">Enhygromyxa salina</name>
    <dbReference type="NCBI Taxonomy" id="215803"/>
    <lineage>
        <taxon>Bacteria</taxon>
        <taxon>Pseudomonadati</taxon>
        <taxon>Myxococcota</taxon>
        <taxon>Polyangia</taxon>
        <taxon>Nannocystales</taxon>
        <taxon>Nannocystaceae</taxon>
        <taxon>Enhygromyxa</taxon>
    </lineage>
</organism>
<dbReference type="RefSeq" id="WP_106089975.1">
    <property type="nucleotide sequence ID" value="NZ_PVNL01000057.1"/>
</dbReference>
<comment type="caution">
    <text evidence="2">The sequence shown here is derived from an EMBL/GenBank/DDBJ whole genome shotgun (WGS) entry which is preliminary data.</text>
</comment>
<keyword evidence="1" id="KW-0472">Membrane</keyword>
<evidence type="ECO:0000256" key="1">
    <source>
        <dbReference type="SAM" id="Phobius"/>
    </source>
</evidence>
<evidence type="ECO:0000313" key="3">
    <source>
        <dbReference type="Proteomes" id="UP000238823"/>
    </source>
</evidence>
<keyword evidence="1" id="KW-0812">Transmembrane</keyword>
<keyword evidence="1" id="KW-1133">Transmembrane helix</keyword>
<dbReference type="Proteomes" id="UP000238823">
    <property type="component" value="Unassembled WGS sequence"/>
</dbReference>
<dbReference type="AlphaFoldDB" id="A0A2S9YQ93"/>
<protein>
    <submittedName>
        <fullName evidence="2">Uncharacterized protein</fullName>
    </submittedName>
</protein>
<name>A0A2S9YQ93_9BACT</name>
<evidence type="ECO:0000313" key="2">
    <source>
        <dbReference type="EMBL" id="PRQ07263.1"/>
    </source>
</evidence>
<proteinExistence type="predicted"/>
<gene>
    <name evidence="2" type="ORF">ENSA7_29710</name>
</gene>
<reference evidence="2 3" key="1">
    <citation type="submission" date="2018-03" db="EMBL/GenBank/DDBJ databases">
        <title>Draft Genome Sequences of the Obligatory Marine Myxobacteria Enhygromyxa salina SWB007.</title>
        <authorList>
            <person name="Poehlein A."/>
            <person name="Moghaddam J.A."/>
            <person name="Harms H."/>
            <person name="Alanjari M."/>
            <person name="Koenig G.M."/>
            <person name="Daniel R."/>
            <person name="Schaeberle T.F."/>
        </authorList>
    </citation>
    <scope>NUCLEOTIDE SEQUENCE [LARGE SCALE GENOMIC DNA]</scope>
    <source>
        <strain evidence="2 3">SWB007</strain>
    </source>
</reference>
<feature type="transmembrane region" description="Helical" evidence="1">
    <location>
        <begin position="65"/>
        <end position="83"/>
    </location>
</feature>
<dbReference type="EMBL" id="PVNL01000057">
    <property type="protein sequence ID" value="PRQ07263.1"/>
    <property type="molecule type" value="Genomic_DNA"/>
</dbReference>
<accession>A0A2S9YQ93</accession>